<feature type="domain" description="Clu" evidence="5">
    <location>
        <begin position="433"/>
        <end position="682"/>
    </location>
</feature>
<dbReference type="GO" id="GO:0005737">
    <property type="term" value="C:cytoplasm"/>
    <property type="evidence" value="ECO:0007669"/>
    <property type="project" value="UniProtKB-SubCell"/>
</dbReference>
<keyword evidence="3" id="KW-0694">RNA-binding</keyword>
<dbReference type="InterPro" id="IPR033646">
    <property type="entry name" value="CLU-central"/>
</dbReference>
<dbReference type="Pfam" id="PF15044">
    <property type="entry name" value="CLU_N"/>
    <property type="match status" value="1"/>
</dbReference>
<dbReference type="InterPro" id="IPR019734">
    <property type="entry name" value="TPR_rpt"/>
</dbReference>
<sequence>MSCEMPCRSQQVTSRFRLQILRQKGKKFWCSATTLQHIHSTIHSHSSFFLFFFSRTKSQPSHSFFNHLTTILVSQSIAVPEQKLLAYVKMAQPAGLDAADRPNAGNSVTNESTEAQGTHAAKASSSETEAALATGNIGTDINGHGDIDSPHADQMFQLVVKLPHHPFKIHVMVSTQEQVQDIRQSIIELPDTFQYSCFHLEHNGERINDFVELSDVPGITPDSELVLVEDPYTEKEARIHLLRVRELIGAASSRIDLMAGVNAGQTLFYNIFDELETTEASRAHSMVDYEFEAPASLLDMLPAIPQSPPKTIKTLSLSPWNPPPHSLRQRGHLLYIQVTTLEGEQFHITSHVSGFYVNRSSSNKFDPLPKTSPRGYSAHSLLELISQLSSEFRTEFKKLHEFQSKKDPLITFQPTNAIPASPWLVPAQSSPYFSHSADISRSQETFLIAGTESNDTLRDFNEEFQSTRELPKETVQERVFRERLLSKLFADFTDAAVRGAVLIARGEVAPLNPTEGRDAQIYVYNNIFFSYGADGVGTFAAEGGDEAARVATGKDILGVRMVNNLDITGLSTPGTVVVDYLGRRIVGQSIVPGIFKQREPGETQIDYGGVEGKDVIASNEIFVPAFEQLSKAMRVKPHPVWDKEGSRHDLVASVETKGLLGTDGRKYVLDLYRTTPLDILFLEQHWENEETSTRYPHRMAVLRSELIDSMWKVKMRQYVNSDLEKKKKEAEAGVSTDNKKDKKEEQEAIDLSGLTFSLNPDVFSGQKPHTDEEKEQFAKDEEDVRQACQYLTDKVIPGLIDDLKKGDVGSPMDGYSLSRLMHKRGINIRYLGNIANLAASEGQKLLAVKVLAEQEMVARSCKHHLNSLLRDLPSPLVTYCVAHYLNCLLGTGLNPDPKAEKDDLLWAVYSKGSFEFEALTPAAVQKAIEDQVFRRYRFKLAETWWTSIKHKQILREISLKMGLQLCAKEYAFDKTAALTPPPPPTTTPSTQPTTNGQSKQSSKKKGGQAQPNATTAPTAQQQLTFTQEDIVNIVAIVKEASPKSQLAEEALEAGRISILQDQRELGQELLLESLSLHEQIYGILHPEVARVYNALAMIYYQLDEKPAAVELSRKAVLVAERILGVDSAETILSYLNLALFEHASGNTNAALALIRHALKMWKIVYGEGHPDSVTTMNNTAVMLQALKHYHDSRLWFEASLKLCESIFGASSPNTATLSFQLAQALALDNESKGAVSRMRDAYNVFLQEFGADDRNTKEAENWLEQLTQNAVSIAKQAKDLQNRRLRRVAMTPRVTLGTKPQPGLGLSAADSIKPEDPISREGIDSRSIDDLMRYIEGTDTKKTPGSKKQPGRANPKRRGGKA</sequence>
<dbReference type="HAMAP" id="MF_03013">
    <property type="entry name" value="CLU"/>
    <property type="match status" value="1"/>
</dbReference>
<dbReference type="FunFam" id="1.25.40.10:FF:000293">
    <property type="entry name" value="Clustered mitochondria protein homolog"/>
    <property type="match status" value="1"/>
</dbReference>
<protein>
    <recommendedName>
        <fullName evidence="3">Clustered mitochondria protein homolog</fullName>
    </recommendedName>
    <alternativeName>
        <fullName evidence="3">Protein TIF31 homolog</fullName>
    </alternativeName>
</protein>
<evidence type="ECO:0000256" key="4">
    <source>
        <dbReference type="SAM" id="MobiDB-lite"/>
    </source>
</evidence>
<dbReference type="Pfam" id="PF12807">
    <property type="entry name" value="eIF3_p135"/>
    <property type="match status" value="1"/>
</dbReference>
<comment type="caution">
    <text evidence="6">The sequence shown here is derived from an EMBL/GenBank/DDBJ whole genome shotgun (WGS) entry which is preliminary data.</text>
</comment>
<dbReference type="InterPro" id="IPR027523">
    <property type="entry name" value="CLU_prot"/>
</dbReference>
<dbReference type="GO" id="GO:0048312">
    <property type="term" value="P:intracellular distribution of mitochondria"/>
    <property type="evidence" value="ECO:0007669"/>
    <property type="project" value="TreeGrafter"/>
</dbReference>
<dbReference type="PROSITE" id="PS51823">
    <property type="entry name" value="CLU"/>
    <property type="match status" value="1"/>
</dbReference>
<feature type="region of interest" description="Disordered" evidence="4">
    <location>
        <begin position="759"/>
        <end position="780"/>
    </location>
</feature>
<keyword evidence="2" id="KW-0802">TPR repeat</keyword>
<feature type="compositionally biased region" description="Basic and acidic residues" evidence="4">
    <location>
        <begin position="768"/>
        <end position="780"/>
    </location>
</feature>
<feature type="compositionally biased region" description="Basic and acidic residues" evidence="4">
    <location>
        <begin position="1312"/>
        <end position="1342"/>
    </location>
</feature>
<feature type="compositionally biased region" description="Low complexity" evidence="4">
    <location>
        <begin position="120"/>
        <end position="131"/>
    </location>
</feature>
<gene>
    <name evidence="6" type="primary">CLU1_1</name>
    <name evidence="3" type="synonym">CLU1</name>
    <name evidence="3" type="synonym">TIF31</name>
    <name evidence="6" type="ORF">TWF191_009220</name>
</gene>
<dbReference type="InterPro" id="IPR023231">
    <property type="entry name" value="GSKIP_dom_sf"/>
</dbReference>
<comment type="subunit">
    <text evidence="3">May associate with the eukaryotic translation initiation factor 3 (eIF-3) complex.</text>
</comment>
<evidence type="ECO:0000256" key="2">
    <source>
        <dbReference type="ARBA" id="ARBA00022803"/>
    </source>
</evidence>
<feature type="compositionally biased region" description="Low complexity" evidence="4">
    <location>
        <begin position="1007"/>
        <end position="1021"/>
    </location>
</feature>
<dbReference type="SMART" id="SM00028">
    <property type="entry name" value="TPR"/>
    <property type="match status" value="3"/>
</dbReference>
<dbReference type="CDD" id="cd15466">
    <property type="entry name" value="CLU-central"/>
    <property type="match status" value="1"/>
</dbReference>
<dbReference type="EMBL" id="WIPF01000066">
    <property type="protein sequence ID" value="KAF3215735.1"/>
    <property type="molecule type" value="Genomic_DNA"/>
</dbReference>
<comment type="similarity">
    <text evidence="3">Belongs to the CLU family.</text>
</comment>
<dbReference type="InterPro" id="IPR025697">
    <property type="entry name" value="CLU_dom"/>
</dbReference>
<reference evidence="6 7" key="1">
    <citation type="submission" date="2019-06" db="EMBL/GenBank/DDBJ databases">
        <authorList>
            <person name="Palmer J.M."/>
        </authorList>
    </citation>
    <scope>NUCLEOTIDE SEQUENCE [LARGE SCALE GENOMIC DNA]</scope>
    <source>
        <strain evidence="6 7">TWF191</strain>
    </source>
</reference>
<dbReference type="SUPFAM" id="SSF103107">
    <property type="entry name" value="Hypothetical protein c14orf129, hspc210"/>
    <property type="match status" value="1"/>
</dbReference>
<dbReference type="InterPro" id="IPR011990">
    <property type="entry name" value="TPR-like_helical_dom_sf"/>
</dbReference>
<evidence type="ECO:0000256" key="3">
    <source>
        <dbReference type="HAMAP-Rule" id="MF_03013"/>
    </source>
</evidence>
<evidence type="ECO:0000256" key="1">
    <source>
        <dbReference type="ARBA" id="ARBA00022490"/>
    </source>
</evidence>
<dbReference type="Pfam" id="PF13424">
    <property type="entry name" value="TPR_12"/>
    <property type="match status" value="2"/>
</dbReference>
<proteinExistence type="inferred from homology"/>
<feature type="region of interest" description="Disordered" evidence="4">
    <location>
        <begin position="976"/>
        <end position="1021"/>
    </location>
</feature>
<dbReference type="GO" id="GO:0007005">
    <property type="term" value="P:mitochondrion organization"/>
    <property type="evidence" value="ECO:0007669"/>
    <property type="project" value="UniProtKB-UniRule"/>
</dbReference>
<dbReference type="InterPro" id="IPR028275">
    <property type="entry name" value="CLU_N"/>
</dbReference>
<dbReference type="SUPFAM" id="SSF48452">
    <property type="entry name" value="TPR-like"/>
    <property type="match status" value="1"/>
</dbReference>
<feature type="compositionally biased region" description="Low complexity" evidence="4">
    <location>
        <begin position="987"/>
        <end position="1000"/>
    </location>
</feature>
<feature type="region of interest" description="Disordered" evidence="4">
    <location>
        <begin position="98"/>
        <end position="131"/>
    </location>
</feature>
<dbReference type="Pfam" id="PF13236">
    <property type="entry name" value="CLU"/>
    <property type="match status" value="1"/>
</dbReference>
<dbReference type="FunFam" id="3.30.2280.10:FF:000002">
    <property type="entry name" value="Clustered mitochondria protein homolog"/>
    <property type="match status" value="1"/>
</dbReference>
<name>A0A7C8UM94_ORBOL</name>
<evidence type="ECO:0000313" key="6">
    <source>
        <dbReference type="EMBL" id="KAF3215735.1"/>
    </source>
</evidence>
<dbReference type="GO" id="GO:0003729">
    <property type="term" value="F:mRNA binding"/>
    <property type="evidence" value="ECO:0007669"/>
    <property type="project" value="TreeGrafter"/>
</dbReference>
<organism evidence="6 7">
    <name type="scientific">Orbilia oligospora</name>
    <name type="common">Nematode-trapping fungus</name>
    <name type="synonym">Arthrobotrys oligospora</name>
    <dbReference type="NCBI Taxonomy" id="2813651"/>
    <lineage>
        <taxon>Eukaryota</taxon>
        <taxon>Fungi</taxon>
        <taxon>Dikarya</taxon>
        <taxon>Ascomycota</taxon>
        <taxon>Pezizomycotina</taxon>
        <taxon>Orbiliomycetes</taxon>
        <taxon>Orbiliales</taxon>
        <taxon>Orbiliaceae</taxon>
        <taxon>Orbilia</taxon>
    </lineage>
</organism>
<dbReference type="Gene3D" id="1.25.40.10">
    <property type="entry name" value="Tetratricopeptide repeat domain"/>
    <property type="match status" value="2"/>
</dbReference>
<comment type="function">
    <text evidence="3">mRNA-binding protein involved in proper cytoplasmic distribution of mitochondria.</text>
</comment>
<feature type="compositionally biased region" description="Polar residues" evidence="4">
    <location>
        <begin position="104"/>
        <end position="116"/>
    </location>
</feature>
<dbReference type="PANTHER" id="PTHR12601:SF6">
    <property type="entry name" value="CLUSTERED MITOCHONDRIA PROTEIN HOMOLOG"/>
    <property type="match status" value="1"/>
</dbReference>
<dbReference type="Gene3D" id="3.30.2280.10">
    <property type="entry name" value="Hypothetical protein (hspc210)"/>
    <property type="match status" value="1"/>
</dbReference>
<comment type="subcellular location">
    <subcellularLocation>
        <location evidence="3">Cytoplasm</location>
    </subcellularLocation>
</comment>
<dbReference type="PANTHER" id="PTHR12601">
    <property type="entry name" value="EUKARYOTIC TRANSLATION INITIATION FACTOR 3 SUBUNIT EIF-3"/>
    <property type="match status" value="1"/>
</dbReference>
<keyword evidence="1 3" id="KW-0963">Cytoplasm</keyword>
<dbReference type="Proteomes" id="UP000483672">
    <property type="component" value="Unassembled WGS sequence"/>
</dbReference>
<feature type="region of interest" description="Disordered" evidence="4">
    <location>
        <begin position="724"/>
        <end position="746"/>
    </location>
</feature>
<feature type="region of interest" description="Disordered" evidence="4">
    <location>
        <begin position="1291"/>
        <end position="1362"/>
    </location>
</feature>
<evidence type="ECO:0000259" key="5">
    <source>
        <dbReference type="PROSITE" id="PS51823"/>
    </source>
</evidence>
<accession>A0A7C8UM94</accession>
<evidence type="ECO:0000313" key="7">
    <source>
        <dbReference type="Proteomes" id="UP000483672"/>
    </source>
</evidence>